<keyword evidence="7" id="KW-0812">Transmembrane</keyword>
<comment type="similarity">
    <text evidence="2">Belongs to the BA14k family.</text>
</comment>
<evidence type="ECO:0000256" key="7">
    <source>
        <dbReference type="SAM" id="Phobius"/>
    </source>
</evidence>
<evidence type="ECO:0000256" key="8">
    <source>
        <dbReference type="SAM" id="SignalP"/>
    </source>
</evidence>
<keyword evidence="7" id="KW-1133">Transmembrane helix</keyword>
<reference evidence="9 10" key="1">
    <citation type="submission" date="2023-07" db="EMBL/GenBank/DDBJ databases">
        <title>Comparative genomics of wheat-associated soil bacteria to identify genetic determinants of phenazine resistance.</title>
        <authorList>
            <person name="Mouncey N."/>
        </authorList>
    </citation>
    <scope>NUCLEOTIDE SEQUENCE [LARGE SCALE GENOMIC DNA]</scope>
    <source>
        <strain evidence="9 10">W4I11</strain>
    </source>
</reference>
<keyword evidence="7" id="KW-0472">Membrane</keyword>
<dbReference type="InterPro" id="IPR012413">
    <property type="entry name" value="BA14K"/>
</dbReference>
<feature type="chain" id="PRO_5046157638" description="Lectin-like protein BA14k" evidence="8">
    <location>
        <begin position="28"/>
        <end position="142"/>
    </location>
</feature>
<evidence type="ECO:0000256" key="5">
    <source>
        <dbReference type="ARBA" id="ARBA00022734"/>
    </source>
</evidence>
<dbReference type="RefSeq" id="WP_115053089.1">
    <property type="nucleotide sequence ID" value="NZ_JAUSZT010000003.1"/>
</dbReference>
<keyword evidence="10" id="KW-1185">Reference proteome</keyword>
<sequence length="142" mass="16015">MRKIVSGIFAGALSLAMGVTSIIPASAAPFVPAPLEIKSSVEQVQYRHDRRWRGHHWRGHRGYRHSRPGYRRHNDGWWYPLAAFGAGAIIGGAIANQPRRVAPARGSAHVEWCYNKYRSYRSSDNSYQPYGGPRAQCYSPYN</sequence>
<keyword evidence="5" id="KW-0430">Lectin</keyword>
<organism evidence="9 10">
    <name type="scientific">Phyllobacterium ifriqiyense</name>
    <dbReference type="NCBI Taxonomy" id="314238"/>
    <lineage>
        <taxon>Bacteria</taxon>
        <taxon>Pseudomonadati</taxon>
        <taxon>Pseudomonadota</taxon>
        <taxon>Alphaproteobacteria</taxon>
        <taxon>Hyphomicrobiales</taxon>
        <taxon>Phyllobacteriaceae</taxon>
        <taxon>Phyllobacterium</taxon>
    </lineage>
</organism>
<dbReference type="Proteomes" id="UP001237780">
    <property type="component" value="Unassembled WGS sequence"/>
</dbReference>
<accession>A0ABU0SEA5</accession>
<feature type="signal peptide" evidence="8">
    <location>
        <begin position="1"/>
        <end position="27"/>
    </location>
</feature>
<evidence type="ECO:0000256" key="2">
    <source>
        <dbReference type="ARBA" id="ARBA00010270"/>
    </source>
</evidence>
<evidence type="ECO:0000256" key="1">
    <source>
        <dbReference type="ARBA" id="ARBA00004167"/>
    </source>
</evidence>
<comment type="caution">
    <text evidence="9">The sequence shown here is derived from an EMBL/GenBank/DDBJ whole genome shotgun (WGS) entry which is preliminary data.</text>
</comment>
<proteinExistence type="inferred from homology"/>
<evidence type="ECO:0000256" key="6">
    <source>
        <dbReference type="ARBA" id="ARBA00025321"/>
    </source>
</evidence>
<evidence type="ECO:0000256" key="3">
    <source>
        <dbReference type="ARBA" id="ARBA00020552"/>
    </source>
</evidence>
<protein>
    <recommendedName>
        <fullName evidence="3">Lectin-like protein BA14k</fullName>
    </recommendedName>
</protein>
<name>A0ABU0SEA5_9HYPH</name>
<gene>
    <name evidence="9" type="ORF">QFZ34_004289</name>
</gene>
<evidence type="ECO:0000313" key="9">
    <source>
        <dbReference type="EMBL" id="MDQ0999107.1"/>
    </source>
</evidence>
<evidence type="ECO:0000313" key="10">
    <source>
        <dbReference type="Proteomes" id="UP001237780"/>
    </source>
</evidence>
<keyword evidence="8" id="KW-0732">Signal</keyword>
<evidence type="ECO:0000256" key="4">
    <source>
        <dbReference type="ARBA" id="ARBA00022475"/>
    </source>
</evidence>
<comment type="subcellular location">
    <subcellularLocation>
        <location evidence="1">Membrane</location>
        <topology evidence="1">Single-pass membrane protein</topology>
    </subcellularLocation>
</comment>
<feature type="transmembrane region" description="Helical" evidence="7">
    <location>
        <begin position="77"/>
        <end position="95"/>
    </location>
</feature>
<keyword evidence="4" id="KW-1003">Cell membrane</keyword>
<dbReference type="EMBL" id="JAUSZT010000003">
    <property type="protein sequence ID" value="MDQ0999107.1"/>
    <property type="molecule type" value="Genomic_DNA"/>
</dbReference>
<dbReference type="Pfam" id="PF07886">
    <property type="entry name" value="BA14K"/>
    <property type="match status" value="1"/>
</dbReference>
<comment type="function">
    <text evidence="6">Has immunoglobulin-binding and hemagglutination properties, and can bind to mannose. Essential for virulence. May be involved in LPS biosynthesis or polysaccharide transport.</text>
</comment>